<sequence>MCVYHYPELDLIVNAPTVWTSPLLPTSDKLADRYLLVTGLPLAHWKCYMALGYFKLAIMAAGIDLQTYVRTGTGKDETFNDRKLEVVATLISLELATLHHAEHVVNGFSTHLITDEPPRSAF</sequence>
<dbReference type="AlphaFoldDB" id="Q50095"/>
<proteinExistence type="predicted"/>
<dbReference type="EMBL" id="U15183">
    <property type="protein sequence ID" value="AAA63025.1"/>
    <property type="molecule type" value="Genomic_DNA"/>
</dbReference>
<protein>
    <submittedName>
        <fullName evidence="1">U1740ak</fullName>
    </submittedName>
</protein>
<reference evidence="1" key="1">
    <citation type="submission" date="1994-09" db="EMBL/GenBank/DDBJ databases">
        <authorList>
            <person name="Robison K."/>
        </authorList>
    </citation>
    <scope>NUCLEOTIDE SEQUENCE</scope>
</reference>
<reference evidence="1" key="2">
    <citation type="submission" date="1995-04" db="EMBL/GenBank/DDBJ databases">
        <authorList>
            <person name="Smith D.R."/>
        </authorList>
    </citation>
    <scope>NUCLEOTIDE SEQUENCE</scope>
</reference>
<dbReference type="Gene3D" id="3.90.1200.10">
    <property type="match status" value="1"/>
</dbReference>
<organism evidence="1">
    <name type="scientific">Mycobacterium leprae</name>
    <dbReference type="NCBI Taxonomy" id="1769"/>
    <lineage>
        <taxon>Bacteria</taxon>
        <taxon>Bacillati</taxon>
        <taxon>Actinomycetota</taxon>
        <taxon>Actinomycetes</taxon>
        <taxon>Mycobacteriales</taxon>
        <taxon>Mycobacteriaceae</taxon>
        <taxon>Mycobacterium</taxon>
    </lineage>
</organism>
<evidence type="ECO:0000313" key="1">
    <source>
        <dbReference type="EMBL" id="AAA63025.1"/>
    </source>
</evidence>
<accession>Q50095</accession>
<name>Q50095_MYCLR</name>